<feature type="region of interest" description="Disordered" evidence="8">
    <location>
        <begin position="123"/>
        <end position="199"/>
    </location>
</feature>
<dbReference type="Pfam" id="PF03166">
    <property type="entry name" value="MH2"/>
    <property type="match status" value="1"/>
</dbReference>
<dbReference type="SUPFAM" id="SSF49879">
    <property type="entry name" value="SMAD/FHA domain"/>
    <property type="match status" value="1"/>
</dbReference>
<dbReference type="InterPro" id="IPR017855">
    <property type="entry name" value="SMAD-like_dom_sf"/>
</dbReference>
<dbReference type="GO" id="GO:0000981">
    <property type="term" value="F:DNA-binding transcription factor activity, RNA polymerase II-specific"/>
    <property type="evidence" value="ECO:0007669"/>
    <property type="project" value="TreeGrafter"/>
</dbReference>
<feature type="compositionally biased region" description="Polar residues" evidence="8">
    <location>
        <begin position="134"/>
        <end position="143"/>
    </location>
</feature>
<evidence type="ECO:0000259" key="10">
    <source>
        <dbReference type="PROSITE" id="PS51076"/>
    </source>
</evidence>
<dbReference type="GO" id="GO:0051239">
    <property type="term" value="P:regulation of multicellular organismal process"/>
    <property type="evidence" value="ECO:0007669"/>
    <property type="project" value="UniProtKB-ARBA"/>
</dbReference>
<organism evidence="11 12">
    <name type="scientific">Caenorhabditis tropicalis</name>
    <dbReference type="NCBI Taxonomy" id="1561998"/>
    <lineage>
        <taxon>Eukaryota</taxon>
        <taxon>Metazoa</taxon>
        <taxon>Ecdysozoa</taxon>
        <taxon>Nematoda</taxon>
        <taxon>Chromadorea</taxon>
        <taxon>Rhabditida</taxon>
        <taxon>Rhabditina</taxon>
        <taxon>Rhabditomorpha</taxon>
        <taxon>Rhabditoidea</taxon>
        <taxon>Rhabditidae</taxon>
        <taxon>Peloderinae</taxon>
        <taxon>Caenorhabditis</taxon>
    </lineage>
</organism>
<dbReference type="GO" id="GO:0030509">
    <property type="term" value="P:BMP signaling pathway"/>
    <property type="evidence" value="ECO:0007669"/>
    <property type="project" value="TreeGrafter"/>
</dbReference>
<dbReference type="GO" id="GO:0071144">
    <property type="term" value="C:heteromeric SMAD protein complex"/>
    <property type="evidence" value="ECO:0007669"/>
    <property type="project" value="TreeGrafter"/>
</dbReference>
<dbReference type="GO" id="GO:0046872">
    <property type="term" value="F:metal ion binding"/>
    <property type="evidence" value="ECO:0007669"/>
    <property type="project" value="UniProtKB-KW"/>
</dbReference>
<sequence length="1264" mass="141290">MDNHHNASGYPNGNSNQTPQYSFATNGQSSSNTGPMHGMKKYSAGLEDIPDIEAYERSLRIEMPTFSLAMTQVPANIPTHIPPQITPHVQSQILQLQPLLELGTHQSHMQPHLQNHLVQAFDPPHSQALPQPLTHLSNQSSPPEFTDLVGKNGSESGSENKSQNQQNPCGSKLITPKMEVTDDQSPLMSPVSTSGGKMHRNGIKVEMPPYLDPDSHDDDPEDGVLYPDPDLFDVKNTVMTEYELDILKQKKLGIEDPRKKMEVPDASSPPNKIVEFLMYNRTLKEQELSQINAYRTKRNRLSLNHIKNNAEREFDQKACESLVKKLKDKKHDLQNLINVVEKKGSDFNGCITIPRTLDGRLQVHGKKGFPHVVYGKLWRFSEMTKNETRHVDHCKHAFEMKSDLVCVNPYHYEIVIGTMIVGHRESHDSREMATPHSTNGHRYHHQSSIDDISQGHRFVQSIQMRPPPHMQPQMPVQIPLQHPQQMPSQHPPQISQQLQQQMSQHHQQKMSQQNMPQMAEQHSQEMPQYIPPASMSAQVPPHSASMPPNNASMPPHNVSMPLHNNGSSFDSRYPMQYPSHASHFDSPSAPVNSQASMQYQNQQPQNHYQQQHHLQYPHQHFPQSTSNYHVQQHHFNMPSQYPYGPPSMEQYNSIRPGTSASFDQHYSPRPPQRNYDYFGYAKMPTKHIFDLDGLYGSLEMDDFPNSSLIPGPNNVGMGPSNMGSRLSNMEPGSSSMGPGSSSIGPGSSSMGPVSSSMGPGSSSMGPGSSSTGPGPSNLGPRLSNMGSGPGNIGFGPDFNEPGPSSMGPGSSSMRPGSSSIRPRPNNMGSGPGNMGFGPDYYEPGPSSMIPGPSSNEPGPSNMRPKPSYNDSGTSNTFYWPRSMSPISRYNEPGPSNCPGPSNSFEQQPQECNFTGEMWTQPEVTVDIATFRRSCKEYFCHKRFNHNFGTDKEEYHEPESSGKMREFVVSDMLGVTKIKKAIRKGDVYNGDFPADVPYKDVCKFVLSITNGKLMMTGEEPESVTGDSLWGVVTYYEHTDTLGCKSIRRGDFHIDGGYIASSNRFSLGLEDNHQRSHDAFKVRKAIIDGIRFSLKKDRSVWIQNNMNYPIFVTSGYLDEEYGGRKEDKVHKIYGAGKLKVYGHEKVTQAIRDKLFSRQMARNHIDGIPTPMGVVYSTRPTRDVQKEAMRTVDSLCKYCCVKVSLCKGFGAGYPNRPSIIDCPVWLELKVNQAFDYMDDLQRNLSAEYGDPNIEALQRWGMTNVADD</sequence>
<feature type="compositionally biased region" description="Polar residues" evidence="8">
    <location>
        <begin position="153"/>
        <end position="169"/>
    </location>
</feature>
<feature type="region of interest" description="Disordered" evidence="8">
    <location>
        <begin position="1"/>
        <end position="42"/>
    </location>
</feature>
<evidence type="ECO:0000313" key="11">
    <source>
        <dbReference type="Proteomes" id="UP000095282"/>
    </source>
</evidence>
<keyword evidence="5 7" id="KW-0804">Transcription</keyword>
<comment type="similarity">
    <text evidence="1 7">Belongs to the dwarfin/SMAD family.</text>
</comment>
<dbReference type="GO" id="GO:0000978">
    <property type="term" value="F:RNA polymerase II cis-regulatory region sequence-specific DNA binding"/>
    <property type="evidence" value="ECO:0007669"/>
    <property type="project" value="TreeGrafter"/>
</dbReference>
<evidence type="ECO:0000256" key="4">
    <source>
        <dbReference type="ARBA" id="ARBA00023015"/>
    </source>
</evidence>
<dbReference type="InterPro" id="IPR013019">
    <property type="entry name" value="MAD_homology_MH1"/>
</dbReference>
<dbReference type="InterPro" id="IPR036578">
    <property type="entry name" value="SMAD_MH1_sf"/>
</dbReference>
<protein>
    <submittedName>
        <fullName evidence="12">Dwarfin sma</fullName>
    </submittedName>
</protein>
<dbReference type="SUPFAM" id="SSF56366">
    <property type="entry name" value="SMAD MH1 domain"/>
    <property type="match status" value="1"/>
</dbReference>
<feature type="compositionally biased region" description="Low complexity" evidence="8">
    <location>
        <begin position="481"/>
        <end position="515"/>
    </location>
</feature>
<dbReference type="Pfam" id="PF03165">
    <property type="entry name" value="MH1"/>
    <property type="match status" value="1"/>
</dbReference>
<keyword evidence="2" id="KW-0479">Metal-binding</keyword>
<dbReference type="InterPro" id="IPR001132">
    <property type="entry name" value="SMAD_dom_Dwarfin-type"/>
</dbReference>
<dbReference type="GO" id="GO:0070411">
    <property type="term" value="F:I-SMAD binding"/>
    <property type="evidence" value="ECO:0007669"/>
    <property type="project" value="TreeGrafter"/>
</dbReference>
<proteinExistence type="inferred from homology"/>
<dbReference type="GO" id="GO:0030154">
    <property type="term" value="P:cell differentiation"/>
    <property type="evidence" value="ECO:0007669"/>
    <property type="project" value="TreeGrafter"/>
</dbReference>
<keyword evidence="7" id="KW-0963">Cytoplasm</keyword>
<evidence type="ECO:0000256" key="7">
    <source>
        <dbReference type="RuleBase" id="RU361195"/>
    </source>
</evidence>
<feature type="region of interest" description="Disordered" evidence="8">
    <location>
        <begin position="709"/>
        <end position="908"/>
    </location>
</feature>
<comment type="subcellular location">
    <subcellularLocation>
        <location evidence="7">Cytoplasm</location>
    </subcellularLocation>
    <subcellularLocation>
        <location evidence="7">Nucleus</location>
    </subcellularLocation>
</comment>
<evidence type="ECO:0000256" key="6">
    <source>
        <dbReference type="ARBA" id="ARBA00023242"/>
    </source>
</evidence>
<dbReference type="GO" id="GO:0005737">
    <property type="term" value="C:cytoplasm"/>
    <property type="evidence" value="ECO:0007669"/>
    <property type="project" value="UniProtKB-SubCell"/>
</dbReference>
<feature type="compositionally biased region" description="Low complexity" evidence="8">
    <location>
        <begin position="731"/>
        <end position="776"/>
    </location>
</feature>
<evidence type="ECO:0000259" key="9">
    <source>
        <dbReference type="PROSITE" id="PS51075"/>
    </source>
</evidence>
<dbReference type="GO" id="GO:0050793">
    <property type="term" value="P:regulation of developmental process"/>
    <property type="evidence" value="ECO:0007669"/>
    <property type="project" value="UniProtKB-ARBA"/>
</dbReference>
<dbReference type="WBParaSite" id="Csp11.Scaffold412.g1072.t2">
    <property type="protein sequence ID" value="Csp11.Scaffold412.g1072.t2"/>
    <property type="gene ID" value="Csp11.Scaffold412.g1072"/>
</dbReference>
<dbReference type="InterPro" id="IPR008984">
    <property type="entry name" value="SMAD_FHA_dom_sf"/>
</dbReference>
<dbReference type="AlphaFoldDB" id="A0A1I7SZS5"/>
<feature type="region of interest" description="Disordered" evidence="8">
    <location>
        <begin position="426"/>
        <end position="446"/>
    </location>
</feature>
<dbReference type="PANTHER" id="PTHR13703">
    <property type="entry name" value="SMAD"/>
    <property type="match status" value="1"/>
</dbReference>
<evidence type="ECO:0000256" key="3">
    <source>
        <dbReference type="ARBA" id="ARBA00022833"/>
    </source>
</evidence>
<feature type="region of interest" description="Disordered" evidence="8">
    <location>
        <begin position="481"/>
        <end position="612"/>
    </location>
</feature>
<feature type="compositionally biased region" description="Low complexity" evidence="8">
    <location>
        <begin position="598"/>
        <end position="612"/>
    </location>
</feature>
<evidence type="ECO:0000256" key="5">
    <source>
        <dbReference type="ARBA" id="ARBA00023163"/>
    </source>
</evidence>
<keyword evidence="11" id="KW-1185">Reference proteome</keyword>
<keyword evidence="6 7" id="KW-0539">Nucleus</keyword>
<dbReference type="PROSITE" id="PS51075">
    <property type="entry name" value="MH1"/>
    <property type="match status" value="1"/>
</dbReference>
<keyword evidence="4 7" id="KW-0805">Transcription regulation</keyword>
<feature type="compositionally biased region" description="Polar residues" evidence="8">
    <location>
        <begin position="9"/>
        <end position="34"/>
    </location>
</feature>
<feature type="domain" description="MH1" evidence="9">
    <location>
        <begin position="272"/>
        <end position="421"/>
    </location>
</feature>
<dbReference type="SMART" id="SM00524">
    <property type="entry name" value="DWB"/>
    <property type="match status" value="1"/>
</dbReference>
<accession>A0A1I7SZS5</accession>
<dbReference type="PANTHER" id="PTHR13703:SF62">
    <property type="entry name" value="SMAD PROTEIN DAF-3"/>
    <property type="match status" value="1"/>
</dbReference>
<name>A0A1I7SZS5_9PELO</name>
<evidence type="ECO:0000256" key="8">
    <source>
        <dbReference type="SAM" id="MobiDB-lite"/>
    </source>
</evidence>
<keyword evidence="3" id="KW-0862">Zinc</keyword>
<dbReference type="STRING" id="1561998.A0A1I7SZS5"/>
<feature type="compositionally biased region" description="Low complexity" evidence="8">
    <location>
        <begin position="892"/>
        <end position="903"/>
    </location>
</feature>
<reference evidence="12" key="1">
    <citation type="submission" date="2016-11" db="UniProtKB">
        <authorList>
            <consortium name="WormBaseParasite"/>
        </authorList>
    </citation>
    <scope>IDENTIFICATION</scope>
</reference>
<dbReference type="PROSITE" id="PS51076">
    <property type="entry name" value="MH2"/>
    <property type="match status" value="1"/>
</dbReference>
<dbReference type="GO" id="GO:0009653">
    <property type="term" value="P:anatomical structure morphogenesis"/>
    <property type="evidence" value="ECO:0007669"/>
    <property type="project" value="TreeGrafter"/>
</dbReference>
<dbReference type="GO" id="GO:0060395">
    <property type="term" value="P:SMAD protein signal transduction"/>
    <property type="evidence" value="ECO:0007669"/>
    <property type="project" value="TreeGrafter"/>
</dbReference>
<dbReference type="Proteomes" id="UP000095282">
    <property type="component" value="Unplaced"/>
</dbReference>
<dbReference type="GO" id="GO:0009791">
    <property type="term" value="P:post-embryonic development"/>
    <property type="evidence" value="ECO:0007669"/>
    <property type="project" value="UniProtKB-ARBA"/>
</dbReference>
<dbReference type="Gene3D" id="2.60.200.10">
    <property type="match status" value="1"/>
</dbReference>
<evidence type="ECO:0000256" key="2">
    <source>
        <dbReference type="ARBA" id="ARBA00022723"/>
    </source>
</evidence>
<feature type="compositionally biased region" description="Polar residues" evidence="8">
    <location>
        <begin position="183"/>
        <end position="195"/>
    </location>
</feature>
<feature type="compositionally biased region" description="Polar residues" evidence="8">
    <location>
        <begin position="868"/>
        <end position="877"/>
    </location>
</feature>
<evidence type="ECO:0000313" key="12">
    <source>
        <dbReference type="WBParaSite" id="Csp11.Scaffold412.g1072.t2"/>
    </source>
</evidence>
<feature type="compositionally biased region" description="Low complexity" evidence="8">
    <location>
        <begin position="801"/>
        <end position="828"/>
    </location>
</feature>
<dbReference type="SMART" id="SM00523">
    <property type="entry name" value="DWA"/>
    <property type="match status" value="1"/>
</dbReference>
<dbReference type="InterPro" id="IPR003619">
    <property type="entry name" value="MAD_homology1_Dwarfin-type"/>
</dbReference>
<evidence type="ECO:0000256" key="1">
    <source>
        <dbReference type="ARBA" id="ARBA00005545"/>
    </source>
</evidence>
<dbReference type="Gene3D" id="3.90.520.10">
    <property type="entry name" value="SMAD MH1 domain"/>
    <property type="match status" value="1"/>
</dbReference>
<dbReference type="InterPro" id="IPR013790">
    <property type="entry name" value="Dwarfin"/>
</dbReference>
<feature type="compositionally biased region" description="Low complexity" evidence="8">
    <location>
        <begin position="843"/>
        <end position="861"/>
    </location>
</feature>
<feature type="domain" description="MH2" evidence="10">
    <location>
        <begin position="1028"/>
        <end position="1254"/>
    </location>
</feature>